<feature type="chain" id="PRO_5031148759" evidence="1">
    <location>
        <begin position="25"/>
        <end position="152"/>
    </location>
</feature>
<feature type="signal peptide" evidence="1">
    <location>
        <begin position="1"/>
        <end position="24"/>
    </location>
</feature>
<accession>A0A7X5QSF0</accession>
<dbReference type="Gene3D" id="3.10.450.50">
    <property type="match status" value="1"/>
</dbReference>
<dbReference type="SUPFAM" id="SSF54427">
    <property type="entry name" value="NTF2-like"/>
    <property type="match status" value="1"/>
</dbReference>
<evidence type="ECO:0000313" key="2">
    <source>
        <dbReference type="EMBL" id="NID14558.1"/>
    </source>
</evidence>
<dbReference type="Pfam" id="PF12893">
    <property type="entry name" value="Lumazine_bd_2"/>
    <property type="match status" value="1"/>
</dbReference>
<name>A0A7X5QSF0_9GAMM</name>
<dbReference type="Proteomes" id="UP000518878">
    <property type="component" value="Unassembled WGS sequence"/>
</dbReference>
<sequence length="152" mass="16621">MNARLIATAATVFLGGLAATPSFAVTKDEAAVLAPVQAMFDGMAKYDQEAMRATVQPEGSVALLRKGKVVRMTLGEFVDHIKPGKDKIQERIHDPMVRIDGDLAMVWTPYEFLINGEVKHCGTDLVHLVRMDGRWFIAGIADNSRDECPAGH</sequence>
<dbReference type="RefSeq" id="WP_166698265.1">
    <property type="nucleotide sequence ID" value="NZ_JAAQTL010000001.1"/>
</dbReference>
<evidence type="ECO:0000256" key="1">
    <source>
        <dbReference type="SAM" id="SignalP"/>
    </source>
</evidence>
<proteinExistence type="predicted"/>
<keyword evidence="1" id="KW-0732">Signal</keyword>
<keyword evidence="3" id="KW-1185">Reference proteome</keyword>
<dbReference type="AlphaFoldDB" id="A0A7X5QSF0"/>
<gene>
    <name evidence="2" type="ORF">HBF32_03650</name>
</gene>
<comment type="caution">
    <text evidence="2">The sequence shown here is derived from an EMBL/GenBank/DDBJ whole genome shotgun (WGS) entry which is preliminary data.</text>
</comment>
<organism evidence="2 3">
    <name type="scientific">Luteibacter yeojuensis</name>
    <dbReference type="NCBI Taxonomy" id="345309"/>
    <lineage>
        <taxon>Bacteria</taxon>
        <taxon>Pseudomonadati</taxon>
        <taxon>Pseudomonadota</taxon>
        <taxon>Gammaproteobacteria</taxon>
        <taxon>Lysobacterales</taxon>
        <taxon>Rhodanobacteraceae</taxon>
        <taxon>Luteibacter</taxon>
    </lineage>
</organism>
<protein>
    <submittedName>
        <fullName evidence="2">Nuclear transport factor 2 family protein</fullName>
    </submittedName>
</protein>
<dbReference type="InterPro" id="IPR032710">
    <property type="entry name" value="NTF2-like_dom_sf"/>
</dbReference>
<evidence type="ECO:0000313" key="3">
    <source>
        <dbReference type="Proteomes" id="UP000518878"/>
    </source>
</evidence>
<reference evidence="2 3" key="1">
    <citation type="journal article" date="2006" name="Int. J. Syst. Evol. Microbiol.">
        <title>Dyella yeojuensis sp. nov., isolated from greenhouse soil in Korea.</title>
        <authorList>
            <person name="Kim B.Y."/>
            <person name="Weon H.Y."/>
            <person name="Lee K.H."/>
            <person name="Seok S.J."/>
            <person name="Kwon S.W."/>
            <person name="Go S.J."/>
            <person name="Stackebrandt E."/>
        </authorList>
    </citation>
    <scope>NUCLEOTIDE SEQUENCE [LARGE SCALE GENOMIC DNA]</scope>
    <source>
        <strain evidence="2 3">DSM 17673</strain>
    </source>
</reference>
<dbReference type="InterPro" id="IPR039437">
    <property type="entry name" value="FrzH/put_lumazine-bd"/>
</dbReference>
<dbReference type="EMBL" id="JAAQTL010000001">
    <property type="protein sequence ID" value="NID14558.1"/>
    <property type="molecule type" value="Genomic_DNA"/>
</dbReference>